<reference evidence="2" key="1">
    <citation type="submission" date="2012-09" db="EMBL/GenBank/DDBJ databases">
        <title>Metagenomic Characterization of a Microbial Community in Wastewater Detects High Levels of Antibiotic Resistance.</title>
        <authorList>
            <person name="Abrams M."/>
            <person name="Caldwell A."/>
            <person name="Vandaei E."/>
            <person name="Lee W."/>
            <person name="Perrott J."/>
            <person name="Khan S.Y."/>
            <person name="Ta J."/>
            <person name="Romero D."/>
            <person name="Nguyen V."/>
            <person name="Pourmand N."/>
            <person name="Ouverney C.C."/>
        </authorList>
    </citation>
    <scope>NUCLEOTIDE SEQUENCE</scope>
</reference>
<dbReference type="EMBL" id="JX649868">
    <property type="protein sequence ID" value="AGC71334.1"/>
    <property type="molecule type" value="Genomic_DNA"/>
</dbReference>
<accession>L7VV27</accession>
<feature type="region of interest" description="Disordered" evidence="1">
    <location>
        <begin position="1"/>
        <end position="43"/>
    </location>
</feature>
<proteinExistence type="predicted"/>
<evidence type="ECO:0000256" key="1">
    <source>
        <dbReference type="SAM" id="MobiDB-lite"/>
    </source>
</evidence>
<protein>
    <submittedName>
        <fullName evidence="2">Uncharacterized protein</fullName>
    </submittedName>
</protein>
<dbReference type="AlphaFoldDB" id="L7VV27"/>
<evidence type="ECO:0000313" key="2">
    <source>
        <dbReference type="EMBL" id="AGC71334.1"/>
    </source>
</evidence>
<organism evidence="2">
    <name type="scientific">uncultured bacterium A1Q1_fos_515</name>
    <dbReference type="NCBI Taxonomy" id="1256581"/>
    <lineage>
        <taxon>Bacteria</taxon>
        <taxon>environmental samples</taxon>
    </lineage>
</organism>
<sequence length="43" mass="4562">MRRHAATLPATTRRRPAVVGSPGMATTGDWIPCRPCTDGPGRS</sequence>
<name>L7VV27_9BACT</name>